<evidence type="ECO:0000256" key="4">
    <source>
        <dbReference type="ARBA" id="ARBA00023212"/>
    </source>
</evidence>
<evidence type="ECO:0000256" key="1">
    <source>
        <dbReference type="ARBA" id="ARBA00010337"/>
    </source>
</evidence>
<dbReference type="GO" id="GO:0000930">
    <property type="term" value="C:gamma-tubulin complex"/>
    <property type="evidence" value="ECO:0007669"/>
    <property type="project" value="TreeGrafter"/>
</dbReference>
<dbReference type="Proteomes" id="UP001165065">
    <property type="component" value="Unassembled WGS sequence"/>
</dbReference>
<evidence type="ECO:0000256" key="6">
    <source>
        <dbReference type="SAM" id="MobiDB-lite"/>
    </source>
</evidence>
<evidence type="ECO:0000256" key="3">
    <source>
        <dbReference type="ARBA" id="ARBA00022701"/>
    </source>
</evidence>
<keyword evidence="4 5" id="KW-0206">Cytoskeleton</keyword>
<organism evidence="9 10">
    <name type="scientific">Triparma columacea</name>
    <dbReference type="NCBI Taxonomy" id="722753"/>
    <lineage>
        <taxon>Eukaryota</taxon>
        <taxon>Sar</taxon>
        <taxon>Stramenopiles</taxon>
        <taxon>Ochrophyta</taxon>
        <taxon>Bolidophyceae</taxon>
        <taxon>Parmales</taxon>
        <taxon>Triparmaceae</taxon>
        <taxon>Triparma</taxon>
    </lineage>
</organism>
<keyword evidence="10" id="KW-1185">Reference proteome</keyword>
<dbReference type="Pfam" id="PF17681">
    <property type="entry name" value="GCP_N_terminal"/>
    <property type="match status" value="1"/>
</dbReference>
<evidence type="ECO:0000259" key="7">
    <source>
        <dbReference type="Pfam" id="PF04130"/>
    </source>
</evidence>
<feature type="domain" description="Gamma tubulin complex component protein N-terminal" evidence="8">
    <location>
        <begin position="122"/>
        <end position="329"/>
    </location>
</feature>
<comment type="similarity">
    <text evidence="1 5">Belongs to the TUBGCP family.</text>
</comment>
<comment type="caution">
    <text evidence="9">The sequence shown here is derived from an EMBL/GenBank/DDBJ whole genome shotgun (WGS) entry which is preliminary data.</text>
</comment>
<dbReference type="PANTHER" id="PTHR19302">
    <property type="entry name" value="GAMMA TUBULIN COMPLEX PROTEIN"/>
    <property type="match status" value="1"/>
</dbReference>
<keyword evidence="2 5" id="KW-0963">Cytoplasm</keyword>
<dbReference type="InterPro" id="IPR007259">
    <property type="entry name" value="GCP"/>
</dbReference>
<proteinExistence type="inferred from homology"/>
<dbReference type="InterPro" id="IPR041470">
    <property type="entry name" value="GCP_N"/>
</dbReference>
<dbReference type="EMBL" id="BRYA01000350">
    <property type="protein sequence ID" value="GMI47567.1"/>
    <property type="molecule type" value="Genomic_DNA"/>
</dbReference>
<dbReference type="GO" id="GO:0000278">
    <property type="term" value="P:mitotic cell cycle"/>
    <property type="evidence" value="ECO:0007669"/>
    <property type="project" value="TreeGrafter"/>
</dbReference>
<dbReference type="Pfam" id="PF04130">
    <property type="entry name" value="GCP_C_terminal"/>
    <property type="match status" value="1"/>
</dbReference>
<sequence length="757" mass="86018">MYLRSGDRGSGQARGRRGSEVMGGKAEGHDVNVVACGAGRPWVEEDCTHKNLLESNKGKGGGYEGVGGVKGEGDIVDAILDGCTGMEGSIFTRGKVGGGWEVRYKGVERGYLELWCGVFDTLDGLKGWVKDRSRYGHGLVSHACAGGVEEYLREWDAMVLEIEERWRRGEGTARMGWVWTERGRRGLEALERIREETEGRRGGDMLAALWDMGGKARDEIEWEIVGNVLRKGSRPWWDIMRGWVGRGELVDRYGEFFVKDGGGKRDVGKEFNSDWWEGRWKVIPEQFPGTFTGGVEVDVVVRTGKYLNVMRSMGWRGEEGGILEEKDERVMTEVDLGEGGGRMGRLRESFEALFRRASGMVLDLVVRREGLMDTLTEIKRWFLIEQGDYFVMFMDLAGDVLKRSVKDIKVGRIQSLLTMSIQTSAGGGSGGEGVTAGFKEYSLVSHLDAIHSWGEEEGGDKFRDLYKGDGDLKGLEAIVLEMDVKWPVELVVSKKAITKYQLLFRHLFFAKHVEMRLRVGWKDCMTVKRVRGGNRTMCLRARMLHFASNFVHYVMFEVVRPQWIRMEKGISEAGTVDRVIEVHGEFLDTCLKECLLTNQVLLKTLTKLMGCCLKFEEEMKARWEGTGVDEDKKKVAVEERLKRMNLDPRREGGIEEKRREGREQRMRERYDERLGREKRMGEGVGGMWREREYDNMVERFGQNFDSLLGVFTRRLASDQQKQYHSHLTNLSTRLDYNGFWSATQDEAWTGDGIGGGK</sequence>
<dbReference type="GO" id="GO:0031122">
    <property type="term" value="P:cytoplasmic microtubule organization"/>
    <property type="evidence" value="ECO:0007669"/>
    <property type="project" value="TreeGrafter"/>
</dbReference>
<feature type="domain" description="Gamma tubulin complex component C-terminal" evidence="7">
    <location>
        <begin position="371"/>
        <end position="740"/>
    </location>
</feature>
<evidence type="ECO:0000259" key="8">
    <source>
        <dbReference type="Pfam" id="PF17681"/>
    </source>
</evidence>
<evidence type="ECO:0000313" key="9">
    <source>
        <dbReference type="EMBL" id="GMI47567.1"/>
    </source>
</evidence>
<dbReference type="InterPro" id="IPR042241">
    <property type="entry name" value="GCP_C_sf"/>
</dbReference>
<comment type="subcellular location">
    <subcellularLocation>
        <location evidence="5">Cytoplasm</location>
        <location evidence="5">Cytoskeleton</location>
        <location evidence="5">Microtubule organizing center</location>
    </subcellularLocation>
</comment>
<evidence type="ECO:0000256" key="2">
    <source>
        <dbReference type="ARBA" id="ARBA00022490"/>
    </source>
</evidence>
<feature type="region of interest" description="Disordered" evidence="6">
    <location>
        <begin position="1"/>
        <end position="24"/>
    </location>
</feature>
<evidence type="ECO:0000256" key="5">
    <source>
        <dbReference type="RuleBase" id="RU363050"/>
    </source>
</evidence>
<dbReference type="OrthoDB" id="2192946at2759"/>
<protein>
    <recommendedName>
        <fullName evidence="5">Spindle pole body component</fullName>
    </recommendedName>
</protein>
<dbReference type="AlphaFoldDB" id="A0A9W7GPC1"/>
<dbReference type="GO" id="GO:0043015">
    <property type="term" value="F:gamma-tubulin binding"/>
    <property type="evidence" value="ECO:0007669"/>
    <property type="project" value="InterPro"/>
</dbReference>
<dbReference type="Gene3D" id="1.20.120.1900">
    <property type="entry name" value="Gamma-tubulin complex, C-terminal domain"/>
    <property type="match status" value="1"/>
</dbReference>
<gene>
    <name evidence="9" type="ORF">TrCOL_g2170</name>
</gene>
<dbReference type="GO" id="GO:0051225">
    <property type="term" value="P:spindle assembly"/>
    <property type="evidence" value="ECO:0007669"/>
    <property type="project" value="TreeGrafter"/>
</dbReference>
<name>A0A9W7GPC1_9STRA</name>
<dbReference type="GO" id="GO:0005874">
    <property type="term" value="C:microtubule"/>
    <property type="evidence" value="ECO:0007669"/>
    <property type="project" value="UniProtKB-KW"/>
</dbReference>
<accession>A0A9W7GPC1</accession>
<evidence type="ECO:0000313" key="10">
    <source>
        <dbReference type="Proteomes" id="UP001165065"/>
    </source>
</evidence>
<dbReference type="GO" id="GO:0007020">
    <property type="term" value="P:microtubule nucleation"/>
    <property type="evidence" value="ECO:0007669"/>
    <property type="project" value="InterPro"/>
</dbReference>
<dbReference type="GO" id="GO:0051321">
    <property type="term" value="P:meiotic cell cycle"/>
    <property type="evidence" value="ECO:0007669"/>
    <property type="project" value="TreeGrafter"/>
</dbReference>
<keyword evidence="3 5" id="KW-0493">Microtubule</keyword>
<dbReference type="GO" id="GO:0051011">
    <property type="term" value="F:microtubule minus-end binding"/>
    <property type="evidence" value="ECO:0007669"/>
    <property type="project" value="TreeGrafter"/>
</dbReference>
<dbReference type="PANTHER" id="PTHR19302:SF13">
    <property type="entry name" value="GAMMA-TUBULIN COMPLEX COMPONENT 2"/>
    <property type="match status" value="1"/>
</dbReference>
<dbReference type="GO" id="GO:0000922">
    <property type="term" value="C:spindle pole"/>
    <property type="evidence" value="ECO:0007669"/>
    <property type="project" value="InterPro"/>
</dbReference>
<reference evidence="10" key="1">
    <citation type="journal article" date="2023" name="Commun. Biol.">
        <title>Genome analysis of Parmales, the sister group of diatoms, reveals the evolutionary specialization of diatoms from phago-mixotrophs to photoautotrophs.</title>
        <authorList>
            <person name="Ban H."/>
            <person name="Sato S."/>
            <person name="Yoshikawa S."/>
            <person name="Yamada K."/>
            <person name="Nakamura Y."/>
            <person name="Ichinomiya M."/>
            <person name="Sato N."/>
            <person name="Blanc-Mathieu R."/>
            <person name="Endo H."/>
            <person name="Kuwata A."/>
            <person name="Ogata H."/>
        </authorList>
    </citation>
    <scope>NUCLEOTIDE SEQUENCE [LARGE SCALE GENOMIC DNA]</scope>
</reference>
<dbReference type="InterPro" id="IPR040457">
    <property type="entry name" value="GCP_C"/>
</dbReference>